<evidence type="ECO:0000256" key="1">
    <source>
        <dbReference type="ARBA" id="ARBA00022679"/>
    </source>
</evidence>
<gene>
    <name evidence="9" type="primary">pol</name>
    <name evidence="9" type="ORF">CR513_60602</name>
</gene>
<evidence type="ECO:0000313" key="10">
    <source>
        <dbReference type="Proteomes" id="UP000257109"/>
    </source>
</evidence>
<evidence type="ECO:0000256" key="5">
    <source>
        <dbReference type="ARBA" id="ARBA00022801"/>
    </source>
</evidence>
<reference evidence="9" key="1">
    <citation type="submission" date="2018-05" db="EMBL/GenBank/DDBJ databases">
        <title>Draft genome of Mucuna pruriens seed.</title>
        <authorList>
            <person name="Nnadi N.E."/>
            <person name="Vos R."/>
            <person name="Hasami M.H."/>
            <person name="Devisetty U.K."/>
            <person name="Aguiy J.C."/>
        </authorList>
    </citation>
    <scope>NUCLEOTIDE SEQUENCE [LARGE SCALE GENOMIC DNA]</scope>
    <source>
        <strain evidence="9">JCA_2017</strain>
    </source>
</reference>
<evidence type="ECO:0000256" key="7">
    <source>
        <dbReference type="SAM" id="MobiDB-lite"/>
    </source>
</evidence>
<evidence type="ECO:0000256" key="6">
    <source>
        <dbReference type="ARBA" id="ARBA00022918"/>
    </source>
</evidence>
<proteinExistence type="predicted"/>
<dbReference type="InterPro" id="IPR043502">
    <property type="entry name" value="DNA/RNA_pol_sf"/>
</dbReference>
<dbReference type="Gene3D" id="3.30.70.270">
    <property type="match status" value="1"/>
</dbReference>
<evidence type="ECO:0000256" key="2">
    <source>
        <dbReference type="ARBA" id="ARBA00022695"/>
    </source>
</evidence>
<dbReference type="AlphaFoldDB" id="A0A371E583"/>
<dbReference type="SUPFAM" id="SSF56672">
    <property type="entry name" value="DNA/RNA polymerases"/>
    <property type="match status" value="1"/>
</dbReference>
<dbReference type="InterPro" id="IPR043128">
    <property type="entry name" value="Rev_trsase/Diguanyl_cyclase"/>
</dbReference>
<keyword evidence="2" id="KW-0548">Nucleotidyltransferase</keyword>
<dbReference type="GO" id="GO:0003964">
    <property type="term" value="F:RNA-directed DNA polymerase activity"/>
    <property type="evidence" value="ECO:0007669"/>
    <property type="project" value="UniProtKB-KW"/>
</dbReference>
<dbReference type="GO" id="GO:0004519">
    <property type="term" value="F:endonuclease activity"/>
    <property type="evidence" value="ECO:0007669"/>
    <property type="project" value="UniProtKB-KW"/>
</dbReference>
<evidence type="ECO:0000259" key="8">
    <source>
        <dbReference type="Pfam" id="PF17917"/>
    </source>
</evidence>
<keyword evidence="3" id="KW-0540">Nuclease</keyword>
<sequence>MVTLFHDMMHKEVEVYVEDMITKSKISGQHIDDLHKLFERLRKYRFRLNPAKYTFGVVKGKLLGFIVNKRGIELDPDEVKAIRDMPTPKTEMENAKKPLKSQARPGVTSYSHSSNTRQTPNIVPNGVERIHGGHLGQQDDSGKEQPIYYLSKKFTECEQRYSALERMCCALV</sequence>
<comment type="caution">
    <text evidence="9">The sequence shown here is derived from an EMBL/GenBank/DDBJ whole genome shotgun (WGS) entry which is preliminary data.</text>
</comment>
<dbReference type="Pfam" id="PF17917">
    <property type="entry name" value="RT_RNaseH"/>
    <property type="match status" value="1"/>
</dbReference>
<dbReference type="InterPro" id="IPR041373">
    <property type="entry name" value="RT_RNaseH"/>
</dbReference>
<organism evidence="9 10">
    <name type="scientific">Mucuna pruriens</name>
    <name type="common">Velvet bean</name>
    <name type="synonym">Dolichos pruriens</name>
    <dbReference type="NCBI Taxonomy" id="157652"/>
    <lineage>
        <taxon>Eukaryota</taxon>
        <taxon>Viridiplantae</taxon>
        <taxon>Streptophyta</taxon>
        <taxon>Embryophyta</taxon>
        <taxon>Tracheophyta</taxon>
        <taxon>Spermatophyta</taxon>
        <taxon>Magnoliopsida</taxon>
        <taxon>eudicotyledons</taxon>
        <taxon>Gunneridae</taxon>
        <taxon>Pentapetalae</taxon>
        <taxon>rosids</taxon>
        <taxon>fabids</taxon>
        <taxon>Fabales</taxon>
        <taxon>Fabaceae</taxon>
        <taxon>Papilionoideae</taxon>
        <taxon>50 kb inversion clade</taxon>
        <taxon>NPAAA clade</taxon>
        <taxon>indigoferoid/millettioid clade</taxon>
        <taxon>Phaseoleae</taxon>
        <taxon>Mucuna</taxon>
    </lineage>
</organism>
<dbReference type="PANTHER" id="PTHR37984:SF5">
    <property type="entry name" value="PROTEIN NYNRIN-LIKE"/>
    <property type="match status" value="1"/>
</dbReference>
<evidence type="ECO:0000256" key="3">
    <source>
        <dbReference type="ARBA" id="ARBA00022722"/>
    </source>
</evidence>
<feature type="non-terminal residue" evidence="9">
    <location>
        <position position="1"/>
    </location>
</feature>
<evidence type="ECO:0000256" key="4">
    <source>
        <dbReference type="ARBA" id="ARBA00022759"/>
    </source>
</evidence>
<keyword evidence="5" id="KW-0378">Hydrolase</keyword>
<evidence type="ECO:0000313" key="9">
    <source>
        <dbReference type="EMBL" id="RDX61194.1"/>
    </source>
</evidence>
<feature type="compositionally biased region" description="Polar residues" evidence="7">
    <location>
        <begin position="108"/>
        <end position="122"/>
    </location>
</feature>
<feature type="region of interest" description="Disordered" evidence="7">
    <location>
        <begin position="87"/>
        <end position="122"/>
    </location>
</feature>
<dbReference type="PANTHER" id="PTHR37984">
    <property type="entry name" value="PROTEIN CBG26694"/>
    <property type="match status" value="1"/>
</dbReference>
<name>A0A371E583_MUCPR</name>
<dbReference type="InterPro" id="IPR050951">
    <property type="entry name" value="Retrovirus_Pol_polyprotein"/>
</dbReference>
<dbReference type="GO" id="GO:0016787">
    <property type="term" value="F:hydrolase activity"/>
    <property type="evidence" value="ECO:0007669"/>
    <property type="project" value="UniProtKB-KW"/>
</dbReference>
<accession>A0A371E583</accession>
<keyword evidence="10" id="KW-1185">Reference proteome</keyword>
<keyword evidence="1" id="KW-0808">Transferase</keyword>
<keyword evidence="6" id="KW-0695">RNA-directed DNA polymerase</keyword>
<keyword evidence="4" id="KW-0255">Endonuclease</keyword>
<dbReference type="OrthoDB" id="101614at2759"/>
<protein>
    <submittedName>
        <fullName evidence="9">Retrovirus-related Pol polyprotein from transposon opus</fullName>
    </submittedName>
</protein>
<dbReference type="EMBL" id="QJKJ01016293">
    <property type="protein sequence ID" value="RDX61194.1"/>
    <property type="molecule type" value="Genomic_DNA"/>
</dbReference>
<feature type="domain" description="Reverse transcriptase RNase H-like" evidence="8">
    <location>
        <begin position="131"/>
        <end position="172"/>
    </location>
</feature>
<dbReference type="Proteomes" id="UP000257109">
    <property type="component" value="Unassembled WGS sequence"/>
</dbReference>